<dbReference type="CDD" id="cd00565">
    <property type="entry name" value="Ubl_ThiS"/>
    <property type="match status" value="1"/>
</dbReference>
<dbReference type="InterPro" id="IPR012675">
    <property type="entry name" value="Beta-grasp_dom_sf"/>
</dbReference>
<dbReference type="SUPFAM" id="SSF54285">
    <property type="entry name" value="MoaD/ThiS"/>
    <property type="match status" value="1"/>
</dbReference>
<dbReference type="Gene3D" id="3.10.20.30">
    <property type="match status" value="1"/>
</dbReference>
<dbReference type="PANTHER" id="PTHR34472:SF1">
    <property type="entry name" value="SULFUR CARRIER PROTEIN THIS"/>
    <property type="match status" value="1"/>
</dbReference>
<protein>
    <submittedName>
        <fullName evidence="1">Sulfur carrier protein ThiS</fullName>
    </submittedName>
</protein>
<accession>A0A7C4QGA5</accession>
<dbReference type="InterPro" id="IPR010035">
    <property type="entry name" value="Thi_S"/>
</dbReference>
<dbReference type="InterPro" id="IPR016155">
    <property type="entry name" value="Mopterin_synth/thiamin_S_b"/>
</dbReference>
<dbReference type="NCBIfam" id="TIGR01683">
    <property type="entry name" value="thiS"/>
    <property type="match status" value="1"/>
</dbReference>
<evidence type="ECO:0000313" key="1">
    <source>
        <dbReference type="EMBL" id="HGT38021.1"/>
    </source>
</evidence>
<organism evidence="1">
    <name type="scientific">Schlesneria paludicola</name>
    <dbReference type="NCBI Taxonomy" id="360056"/>
    <lineage>
        <taxon>Bacteria</taxon>
        <taxon>Pseudomonadati</taxon>
        <taxon>Planctomycetota</taxon>
        <taxon>Planctomycetia</taxon>
        <taxon>Planctomycetales</taxon>
        <taxon>Planctomycetaceae</taxon>
        <taxon>Schlesneria</taxon>
    </lineage>
</organism>
<name>A0A7C4QGA5_9PLAN</name>
<reference evidence="1" key="1">
    <citation type="journal article" date="2020" name="mSystems">
        <title>Genome- and Community-Level Interaction Insights into Carbon Utilization and Element Cycling Functions of Hydrothermarchaeota in Hydrothermal Sediment.</title>
        <authorList>
            <person name="Zhou Z."/>
            <person name="Liu Y."/>
            <person name="Xu W."/>
            <person name="Pan J."/>
            <person name="Luo Z.H."/>
            <person name="Li M."/>
        </authorList>
    </citation>
    <scope>NUCLEOTIDE SEQUENCE [LARGE SCALE GENOMIC DNA]</scope>
    <source>
        <strain evidence="1">SpSt-508</strain>
    </source>
</reference>
<dbReference type="PANTHER" id="PTHR34472">
    <property type="entry name" value="SULFUR CARRIER PROTEIN THIS"/>
    <property type="match status" value="1"/>
</dbReference>
<proteinExistence type="predicted"/>
<dbReference type="InterPro" id="IPR003749">
    <property type="entry name" value="ThiS/MoaD-like"/>
</dbReference>
<sequence>MNVVVNGETRTVPEGATVSDLLAVLKLDPRYLAVELNREVVPRAEHGRRALQDGDQVEIVTLVGGG</sequence>
<dbReference type="Pfam" id="PF02597">
    <property type="entry name" value="ThiS"/>
    <property type="match status" value="1"/>
</dbReference>
<gene>
    <name evidence="1" type="primary">thiS</name>
    <name evidence="1" type="ORF">ENS64_01945</name>
</gene>
<dbReference type="AlphaFoldDB" id="A0A7C4QGA5"/>
<dbReference type="EMBL" id="DSVQ01000005">
    <property type="protein sequence ID" value="HGT38021.1"/>
    <property type="molecule type" value="Genomic_DNA"/>
</dbReference>
<comment type="caution">
    <text evidence="1">The sequence shown here is derived from an EMBL/GenBank/DDBJ whole genome shotgun (WGS) entry which is preliminary data.</text>
</comment>